<sequence>MIKTTPTADGKRISISFPYDPKLVATVKTIPGAKWDGASWTVAKRYSKQVEAFAGVAANADAAYDALIETKNPEIKKAAGGIVSVRIDRKNRIADVSPLGMAWLGPVGNLQGARSQKDWNGKFRGYHVPIATEDRIGDLIEAIAAVVEGERARKAEIEAARAARAAEQIARAVERADRMQADIEAGRGRKIYLLARVPDVGKVVRIGSSAKRITGHGKAWRLGDDSSAYGIDPSWEGELVCYAYYEPASEAETAALVERETAAEAAEATRGRRADAIRQIDASTDAPEVGSEPDGETIWSDDSAALGGWRRWVVLTPDGWLWSLTYAGGDGDSWGMRNCGYCTRGVRIRATEDLVAAIKA</sequence>
<evidence type="ECO:0000256" key="2">
    <source>
        <dbReference type="SAM" id="MobiDB-lite"/>
    </source>
</evidence>
<evidence type="ECO:0000313" key="4">
    <source>
        <dbReference type="Proteomes" id="UP000644699"/>
    </source>
</evidence>
<keyword evidence="4" id="KW-1185">Reference proteome</keyword>
<feature type="compositionally biased region" description="Basic and acidic residues" evidence="2">
    <location>
        <begin position="267"/>
        <end position="278"/>
    </location>
</feature>
<evidence type="ECO:0000313" key="3">
    <source>
        <dbReference type="EMBL" id="GGD87899.1"/>
    </source>
</evidence>
<proteinExistence type="predicted"/>
<comment type="caution">
    <text evidence="3">The sequence shown here is derived from an EMBL/GenBank/DDBJ whole genome shotgun (WGS) entry which is preliminary data.</text>
</comment>
<dbReference type="RefSeq" id="WP_188906483.1">
    <property type="nucleotide sequence ID" value="NZ_BMIQ01000001.1"/>
</dbReference>
<dbReference type="EMBL" id="BMIQ01000001">
    <property type="protein sequence ID" value="GGD87899.1"/>
    <property type="molecule type" value="Genomic_DNA"/>
</dbReference>
<feature type="region of interest" description="Disordered" evidence="2">
    <location>
        <begin position="267"/>
        <end position="300"/>
    </location>
</feature>
<accession>A0A916ZDE6</accession>
<evidence type="ECO:0000256" key="1">
    <source>
        <dbReference type="SAM" id="Coils"/>
    </source>
</evidence>
<dbReference type="Proteomes" id="UP000644699">
    <property type="component" value="Unassembled WGS sequence"/>
</dbReference>
<reference evidence="3" key="1">
    <citation type="journal article" date="2014" name="Int. J. Syst. Evol. Microbiol.">
        <title>Complete genome sequence of Corynebacterium casei LMG S-19264T (=DSM 44701T), isolated from a smear-ripened cheese.</title>
        <authorList>
            <consortium name="US DOE Joint Genome Institute (JGI-PGF)"/>
            <person name="Walter F."/>
            <person name="Albersmeier A."/>
            <person name="Kalinowski J."/>
            <person name="Ruckert C."/>
        </authorList>
    </citation>
    <scope>NUCLEOTIDE SEQUENCE</scope>
    <source>
        <strain evidence="3">CGMCC 1.15367</strain>
    </source>
</reference>
<dbReference type="AlphaFoldDB" id="A0A916ZDE6"/>
<protein>
    <submittedName>
        <fullName evidence="3">Uncharacterized protein</fullName>
    </submittedName>
</protein>
<reference evidence="3" key="2">
    <citation type="submission" date="2020-09" db="EMBL/GenBank/DDBJ databases">
        <authorList>
            <person name="Sun Q."/>
            <person name="Zhou Y."/>
        </authorList>
    </citation>
    <scope>NUCLEOTIDE SEQUENCE</scope>
    <source>
        <strain evidence="3">CGMCC 1.15367</strain>
    </source>
</reference>
<organism evidence="3 4">
    <name type="scientific">Aureimonas endophytica</name>
    <dbReference type="NCBI Taxonomy" id="2027858"/>
    <lineage>
        <taxon>Bacteria</taxon>
        <taxon>Pseudomonadati</taxon>
        <taxon>Pseudomonadota</taxon>
        <taxon>Alphaproteobacteria</taxon>
        <taxon>Hyphomicrobiales</taxon>
        <taxon>Aurantimonadaceae</taxon>
        <taxon>Aureimonas</taxon>
    </lineage>
</organism>
<feature type="coiled-coil region" evidence="1">
    <location>
        <begin position="152"/>
        <end position="182"/>
    </location>
</feature>
<name>A0A916ZDE6_9HYPH</name>
<gene>
    <name evidence="3" type="ORF">GCM10011390_03330</name>
</gene>
<keyword evidence="1" id="KW-0175">Coiled coil</keyword>